<feature type="transmembrane region" description="Helical" evidence="5">
    <location>
        <begin position="87"/>
        <end position="111"/>
    </location>
</feature>
<comment type="caution">
    <text evidence="7">The sequence shown here is derived from an EMBL/GenBank/DDBJ whole genome shotgun (WGS) entry which is preliminary data.</text>
</comment>
<evidence type="ECO:0000313" key="8">
    <source>
        <dbReference type="Proteomes" id="UP000263273"/>
    </source>
</evidence>
<gene>
    <name evidence="7" type="ORF">DDZ44_07985</name>
</gene>
<evidence type="ECO:0000256" key="4">
    <source>
        <dbReference type="ARBA" id="ARBA00023136"/>
    </source>
</evidence>
<organism evidence="7 8">
    <name type="scientific">Syntrophomonas wolfei</name>
    <dbReference type="NCBI Taxonomy" id="863"/>
    <lineage>
        <taxon>Bacteria</taxon>
        <taxon>Bacillati</taxon>
        <taxon>Bacillota</taxon>
        <taxon>Clostridia</taxon>
        <taxon>Eubacteriales</taxon>
        <taxon>Syntrophomonadaceae</taxon>
        <taxon>Syntrophomonas</taxon>
    </lineage>
</organism>
<dbReference type="AlphaFoldDB" id="A0A354YXC4"/>
<evidence type="ECO:0000256" key="1">
    <source>
        <dbReference type="ARBA" id="ARBA00004141"/>
    </source>
</evidence>
<protein>
    <recommendedName>
        <fullName evidence="6">Yip1 domain-containing protein</fullName>
    </recommendedName>
</protein>
<feature type="transmembrane region" description="Helical" evidence="5">
    <location>
        <begin position="213"/>
        <end position="236"/>
    </location>
</feature>
<keyword evidence="4 5" id="KW-0472">Membrane</keyword>
<sequence length="237" mass="25370">MELESDSGTLSLGQKFSLIFTSPSRVFTELERNHSWLAALLVISLVSLAATLPLLSKIKAYGIIKMQQMPDNPALSSPEALDMAANAAIIGGIAGALLTPLLFALIVALLLKLFNALAGDKVPYRKLFSVSVYAYLPLLLSSLIGLALGLTTPAENFGSISISLYLLFPPDTYTFPALLAAQINPFILWSLYLAALGGAILMKSEVKKVGSYIFLLWLIYALASSYFGAASISNLYG</sequence>
<keyword evidence="3 5" id="KW-1133">Transmembrane helix</keyword>
<evidence type="ECO:0000256" key="2">
    <source>
        <dbReference type="ARBA" id="ARBA00022692"/>
    </source>
</evidence>
<keyword evidence="2 5" id="KW-0812">Transmembrane</keyword>
<proteinExistence type="predicted"/>
<dbReference type="Pfam" id="PF04893">
    <property type="entry name" value="Yip1"/>
    <property type="match status" value="1"/>
</dbReference>
<dbReference type="Proteomes" id="UP000263273">
    <property type="component" value="Unassembled WGS sequence"/>
</dbReference>
<dbReference type="EMBL" id="DNZF01000175">
    <property type="protein sequence ID" value="HBK53859.1"/>
    <property type="molecule type" value="Genomic_DNA"/>
</dbReference>
<evidence type="ECO:0000256" key="5">
    <source>
        <dbReference type="SAM" id="Phobius"/>
    </source>
</evidence>
<dbReference type="InterPro" id="IPR006977">
    <property type="entry name" value="Yip1_dom"/>
</dbReference>
<feature type="transmembrane region" description="Helical" evidence="5">
    <location>
        <begin position="173"/>
        <end position="201"/>
    </location>
</feature>
<name>A0A354YXC4_9FIRM</name>
<reference evidence="7 8" key="1">
    <citation type="journal article" date="2018" name="Nat. Biotechnol.">
        <title>A standardized bacterial taxonomy based on genome phylogeny substantially revises the tree of life.</title>
        <authorList>
            <person name="Parks D.H."/>
            <person name="Chuvochina M."/>
            <person name="Waite D.W."/>
            <person name="Rinke C."/>
            <person name="Skarshewski A."/>
            <person name="Chaumeil P.A."/>
            <person name="Hugenholtz P."/>
        </authorList>
    </citation>
    <scope>NUCLEOTIDE SEQUENCE [LARGE SCALE GENOMIC DNA]</scope>
    <source>
        <strain evidence="7">UBA10948</strain>
    </source>
</reference>
<feature type="transmembrane region" description="Helical" evidence="5">
    <location>
        <begin position="132"/>
        <end position="153"/>
    </location>
</feature>
<feature type="domain" description="Yip1" evidence="6">
    <location>
        <begin position="19"/>
        <end position="223"/>
    </location>
</feature>
<evidence type="ECO:0000256" key="3">
    <source>
        <dbReference type="ARBA" id="ARBA00022989"/>
    </source>
</evidence>
<feature type="transmembrane region" description="Helical" evidence="5">
    <location>
        <begin position="35"/>
        <end position="56"/>
    </location>
</feature>
<comment type="subcellular location">
    <subcellularLocation>
        <location evidence="1">Membrane</location>
        <topology evidence="1">Multi-pass membrane protein</topology>
    </subcellularLocation>
</comment>
<evidence type="ECO:0000313" key="7">
    <source>
        <dbReference type="EMBL" id="HBK53859.1"/>
    </source>
</evidence>
<dbReference type="RefSeq" id="WP_276619562.1">
    <property type="nucleotide sequence ID" value="NZ_DCDX01000062.1"/>
</dbReference>
<dbReference type="STRING" id="378794.GCA_001570625_00734"/>
<accession>A0A354YXC4</accession>
<evidence type="ECO:0000259" key="6">
    <source>
        <dbReference type="Pfam" id="PF04893"/>
    </source>
</evidence>
<dbReference type="GO" id="GO:0016020">
    <property type="term" value="C:membrane"/>
    <property type="evidence" value="ECO:0007669"/>
    <property type="project" value="UniProtKB-SubCell"/>
</dbReference>